<feature type="signal peptide" evidence="10">
    <location>
        <begin position="1"/>
        <end position="20"/>
    </location>
</feature>
<evidence type="ECO:0000256" key="8">
    <source>
        <dbReference type="ARBA" id="ARBA00023136"/>
    </source>
</evidence>
<gene>
    <name evidence="11" type="ORF">HYH03_012667</name>
</gene>
<evidence type="ECO:0000256" key="7">
    <source>
        <dbReference type="ARBA" id="ARBA00022989"/>
    </source>
</evidence>
<dbReference type="InterPro" id="IPR021149">
    <property type="entry name" value="OligosaccharylTrfase_OST3/OST6"/>
</dbReference>
<evidence type="ECO:0000256" key="2">
    <source>
        <dbReference type="ARBA" id="ARBA00004477"/>
    </source>
</evidence>
<evidence type="ECO:0000256" key="4">
    <source>
        <dbReference type="ARBA" id="ARBA00022692"/>
    </source>
</evidence>
<evidence type="ECO:0000256" key="5">
    <source>
        <dbReference type="ARBA" id="ARBA00022729"/>
    </source>
</evidence>
<comment type="function">
    <text evidence="1">Subunit of the oligosaccharyl transferase (OST) complex that catalyzes the initial transfer of a defined glycan (Glc(3)Man(9)GlcNAc(2) in eukaryotes) from the lipid carrier dolichol-pyrophosphate to an asparagine residue within an Asn-X-Ser/Thr consensus motif in nascent polypeptide chains, the first step in protein N-glycosylation. N-glycosylation occurs cotranslationally and the complex associates with the Sec61 complex at the channel-forming translocon complex that mediates protein translocation across the endoplasmic reticulum (ER). All subunits are required for a maximal enzyme activity.</text>
</comment>
<evidence type="ECO:0000256" key="1">
    <source>
        <dbReference type="ARBA" id="ARBA00002791"/>
    </source>
</evidence>
<keyword evidence="12" id="KW-1185">Reference proteome</keyword>
<dbReference type="PANTHER" id="PTHR12692">
    <property type="entry name" value="DOLICHYL-DIPHOSPHOOLIGOSACCHARIDE--PROTEIN GLYCOSYLTRANSFERASE-RELATED"/>
    <property type="match status" value="1"/>
</dbReference>
<keyword evidence="5 10" id="KW-0732">Signal</keyword>
<sequence>MRSLVAALSLLLVAVSGAAAESDAAELAHLRKQSRDAVIPLDDNIWNDYVDGPSRPYAVVIFYSAQQVIEQNPNLRLDELRREFGLAATAFARGSDADKVFFFEAALETSQKPFAMLQVNALPYVVRIPPSLSVSGGTVEVPKVEKMLPDSFTGAAYPWPAEAFIEHMGTRVGLSAAAVDRPSIYKSPFFPFIVFGALVTAMYLGYKIYMLALLRHAAIWAVVSMAIFWFSASGGMYNIIRGVPFWIRDRNGRLQFFLTGGRGALGAEGFVLGSLYLAISLSIAFITFLAPRISSRIARDLSSTLGALVATAAFYQTFQLWSQKTGYRHSSFLMRG</sequence>
<dbReference type="Pfam" id="PF04756">
    <property type="entry name" value="OST3_OST6"/>
    <property type="match status" value="1"/>
</dbReference>
<feature type="transmembrane region" description="Helical" evidence="9">
    <location>
        <begin position="218"/>
        <end position="240"/>
    </location>
</feature>
<comment type="similarity">
    <text evidence="3">Belongs to the OST3/OST6 family.</text>
</comment>
<organism evidence="11 12">
    <name type="scientific">Edaphochlamys debaryana</name>
    <dbReference type="NCBI Taxonomy" id="47281"/>
    <lineage>
        <taxon>Eukaryota</taxon>
        <taxon>Viridiplantae</taxon>
        <taxon>Chlorophyta</taxon>
        <taxon>core chlorophytes</taxon>
        <taxon>Chlorophyceae</taxon>
        <taxon>CS clade</taxon>
        <taxon>Chlamydomonadales</taxon>
        <taxon>Chlamydomonadales incertae sedis</taxon>
        <taxon>Edaphochlamys</taxon>
    </lineage>
</organism>
<dbReference type="GO" id="GO:0018279">
    <property type="term" value="P:protein N-linked glycosylation via asparagine"/>
    <property type="evidence" value="ECO:0007669"/>
    <property type="project" value="TreeGrafter"/>
</dbReference>
<dbReference type="EMBL" id="JAEHOE010000079">
    <property type="protein sequence ID" value="KAG2488872.1"/>
    <property type="molecule type" value="Genomic_DNA"/>
</dbReference>
<reference evidence="11" key="1">
    <citation type="journal article" date="2020" name="bioRxiv">
        <title>Comparative genomics of Chlamydomonas.</title>
        <authorList>
            <person name="Craig R.J."/>
            <person name="Hasan A.R."/>
            <person name="Ness R.W."/>
            <person name="Keightley P.D."/>
        </authorList>
    </citation>
    <scope>NUCLEOTIDE SEQUENCE</scope>
    <source>
        <strain evidence="11">CCAP 11/70</strain>
    </source>
</reference>
<evidence type="ECO:0000313" key="12">
    <source>
        <dbReference type="Proteomes" id="UP000612055"/>
    </source>
</evidence>
<dbReference type="Gene3D" id="3.40.30.10">
    <property type="entry name" value="Glutaredoxin"/>
    <property type="match status" value="1"/>
</dbReference>
<dbReference type="GO" id="GO:0008250">
    <property type="term" value="C:oligosaccharyltransferase complex"/>
    <property type="evidence" value="ECO:0007669"/>
    <property type="project" value="TreeGrafter"/>
</dbReference>
<evidence type="ECO:0000256" key="3">
    <source>
        <dbReference type="ARBA" id="ARBA00009561"/>
    </source>
</evidence>
<keyword evidence="6" id="KW-0256">Endoplasmic reticulum</keyword>
<proteinExistence type="inferred from homology"/>
<dbReference type="PANTHER" id="PTHR12692:SF0">
    <property type="entry name" value="GH11935P"/>
    <property type="match status" value="1"/>
</dbReference>
<feature type="transmembrane region" description="Helical" evidence="9">
    <location>
        <begin position="301"/>
        <end position="321"/>
    </location>
</feature>
<keyword evidence="7 9" id="KW-1133">Transmembrane helix</keyword>
<evidence type="ECO:0000256" key="10">
    <source>
        <dbReference type="SAM" id="SignalP"/>
    </source>
</evidence>
<feature type="transmembrane region" description="Helical" evidence="9">
    <location>
        <begin position="270"/>
        <end position="289"/>
    </location>
</feature>
<accession>A0A835XSJ0</accession>
<dbReference type="Proteomes" id="UP000612055">
    <property type="component" value="Unassembled WGS sequence"/>
</dbReference>
<keyword evidence="4 9" id="KW-0812">Transmembrane</keyword>
<dbReference type="AlphaFoldDB" id="A0A835XSJ0"/>
<evidence type="ECO:0000256" key="9">
    <source>
        <dbReference type="SAM" id="Phobius"/>
    </source>
</evidence>
<name>A0A835XSJ0_9CHLO</name>
<protein>
    <submittedName>
        <fullName evidence="11">Uncharacterized protein</fullName>
    </submittedName>
</protein>
<feature type="transmembrane region" description="Helical" evidence="9">
    <location>
        <begin position="189"/>
        <end position="206"/>
    </location>
</feature>
<keyword evidence="8 9" id="KW-0472">Membrane</keyword>
<feature type="chain" id="PRO_5032765417" evidence="10">
    <location>
        <begin position="21"/>
        <end position="336"/>
    </location>
</feature>
<evidence type="ECO:0000313" key="11">
    <source>
        <dbReference type="EMBL" id="KAG2488872.1"/>
    </source>
</evidence>
<evidence type="ECO:0000256" key="6">
    <source>
        <dbReference type="ARBA" id="ARBA00022824"/>
    </source>
</evidence>
<comment type="subcellular location">
    <subcellularLocation>
        <location evidence="2">Endoplasmic reticulum membrane</location>
        <topology evidence="2">Multi-pass membrane protein</topology>
    </subcellularLocation>
</comment>
<dbReference type="OrthoDB" id="67566at2759"/>
<comment type="caution">
    <text evidence="11">The sequence shown here is derived from an EMBL/GenBank/DDBJ whole genome shotgun (WGS) entry which is preliminary data.</text>
</comment>